<evidence type="ECO:0000256" key="2">
    <source>
        <dbReference type="SAM" id="MobiDB-lite"/>
    </source>
</evidence>
<keyword evidence="1" id="KW-0175">Coiled coil</keyword>
<dbReference type="KEGG" id="nzl:D0T92_08095"/>
<name>A0A5J6PZ87_9NEIS</name>
<dbReference type="CDD" id="cd12797">
    <property type="entry name" value="M23_peptidase"/>
    <property type="match status" value="1"/>
</dbReference>
<dbReference type="Gene3D" id="6.10.250.3150">
    <property type="match status" value="1"/>
</dbReference>
<reference evidence="5 6" key="1">
    <citation type="submission" date="2018-08" db="EMBL/GenBank/DDBJ databases">
        <title>Neisseria zalophi ATCC BAA-2455 complete genome.</title>
        <authorList>
            <person name="Veseli I.A."/>
            <person name="Buttler R."/>
            <person name="Mascarenhas dos Santos A.C."/>
            <person name="Pombert J.-F."/>
        </authorList>
    </citation>
    <scope>NUCLEOTIDE SEQUENCE [LARGE SCALE GENOMIC DNA]</scope>
    <source>
        <strain evidence="5 6">ATCC BAA-2455</strain>
    </source>
</reference>
<accession>A0A5J6PZ87</accession>
<evidence type="ECO:0000313" key="6">
    <source>
        <dbReference type="Proteomes" id="UP000325713"/>
    </source>
</evidence>
<feature type="compositionally biased region" description="Polar residues" evidence="2">
    <location>
        <begin position="320"/>
        <end position="329"/>
    </location>
</feature>
<feature type="compositionally biased region" description="Low complexity" evidence="2">
    <location>
        <begin position="290"/>
        <end position="312"/>
    </location>
</feature>
<evidence type="ECO:0000313" key="5">
    <source>
        <dbReference type="EMBL" id="QEY26493.1"/>
    </source>
</evidence>
<evidence type="ECO:0000256" key="3">
    <source>
        <dbReference type="SAM" id="SignalP"/>
    </source>
</evidence>
<keyword evidence="6" id="KW-1185">Reference proteome</keyword>
<feature type="compositionally biased region" description="Polar residues" evidence="2">
    <location>
        <begin position="199"/>
        <end position="214"/>
    </location>
</feature>
<evidence type="ECO:0000256" key="1">
    <source>
        <dbReference type="SAM" id="Coils"/>
    </source>
</evidence>
<dbReference type="RefSeq" id="WP_151051834.1">
    <property type="nucleotide sequence ID" value="NZ_CP031700.1"/>
</dbReference>
<feature type="coiled-coil region" evidence="1">
    <location>
        <begin position="33"/>
        <end position="109"/>
    </location>
</feature>
<dbReference type="InterPro" id="IPR011055">
    <property type="entry name" value="Dup_hybrid_motif"/>
</dbReference>
<proteinExistence type="predicted"/>
<dbReference type="PANTHER" id="PTHR21666:SF291">
    <property type="entry name" value="STAGE II SPORULATION PROTEIN Q"/>
    <property type="match status" value="1"/>
</dbReference>
<dbReference type="AlphaFoldDB" id="A0A5J6PZ87"/>
<keyword evidence="3" id="KW-0732">Signal</keyword>
<gene>
    <name evidence="5" type="ORF">D0T92_08095</name>
</gene>
<feature type="region of interest" description="Disordered" evidence="2">
    <location>
        <begin position="194"/>
        <end position="214"/>
    </location>
</feature>
<dbReference type="Proteomes" id="UP000325713">
    <property type="component" value="Chromosome"/>
</dbReference>
<dbReference type="Gene3D" id="2.70.70.10">
    <property type="entry name" value="Glucose Permease (Domain IIA)"/>
    <property type="match status" value="1"/>
</dbReference>
<evidence type="ECO:0000259" key="4">
    <source>
        <dbReference type="Pfam" id="PF01551"/>
    </source>
</evidence>
<dbReference type="OrthoDB" id="9784703at2"/>
<organism evidence="5 6">
    <name type="scientific">Neisseria zalophi</name>
    <dbReference type="NCBI Taxonomy" id="640030"/>
    <lineage>
        <taxon>Bacteria</taxon>
        <taxon>Pseudomonadati</taxon>
        <taxon>Pseudomonadota</taxon>
        <taxon>Betaproteobacteria</taxon>
        <taxon>Neisseriales</taxon>
        <taxon>Neisseriaceae</taxon>
        <taxon>Neisseria</taxon>
    </lineage>
</organism>
<dbReference type="SUPFAM" id="SSF51261">
    <property type="entry name" value="Duplicated hybrid motif"/>
    <property type="match status" value="1"/>
</dbReference>
<feature type="domain" description="M23ase beta-sheet core" evidence="4">
    <location>
        <begin position="360"/>
        <end position="451"/>
    </location>
</feature>
<feature type="compositionally biased region" description="Basic and acidic residues" evidence="2">
    <location>
        <begin position="243"/>
        <end position="266"/>
    </location>
</feature>
<dbReference type="InterPro" id="IPR050570">
    <property type="entry name" value="Cell_wall_metabolism_enzyme"/>
</dbReference>
<feature type="chain" id="PRO_5023854617" evidence="3">
    <location>
        <begin position="21"/>
        <end position="456"/>
    </location>
</feature>
<sequence>MPFKPLLLACLLCLSAAPWAATSDNTAETAGDLREIRQAISAAQTELKQKQAAQKNARATLERTRAALAKAQKELADINRRQRNTWQKLQKLQNELNHLKTEVTGTKAQVARLLAGQYRNQQPNAVALFLKNAEPGQKARYLQYSRYINTANEQVINDLIRQENELQQQEKAIDAELARLKKIKAQKQAALAKLGRSRSAAQKESNRLSAQINSQTKRISNLRADEQRLNKLLADIAKRRAEQRKQEAASRKKAAEARLAAAEKARQSSASKPAQKNTRAQNQTAPKNRSNTAKKNTPKSNPTPSTPRSTLTAEDRALQPTATANTDQGGFSRMQGRLRRPVGGSITGRFGQSRPNGGTWKGVFFATSGAAVHSIAAGTVAYAGFLDGYGNTVVLDHGDDYVSVYSGLNSLSVGSGSHIGSGQTIGSSGSLPSGEKGLYLEIRYRRQPMNPLSWIR</sequence>
<feature type="compositionally biased region" description="Polar residues" evidence="2">
    <location>
        <begin position="268"/>
        <end position="289"/>
    </location>
</feature>
<dbReference type="GO" id="GO:0004222">
    <property type="term" value="F:metalloendopeptidase activity"/>
    <property type="evidence" value="ECO:0007669"/>
    <property type="project" value="TreeGrafter"/>
</dbReference>
<feature type="signal peptide" evidence="3">
    <location>
        <begin position="1"/>
        <end position="20"/>
    </location>
</feature>
<dbReference type="PANTHER" id="PTHR21666">
    <property type="entry name" value="PEPTIDASE-RELATED"/>
    <property type="match status" value="1"/>
</dbReference>
<protein>
    <submittedName>
        <fullName evidence="5">Peptidase M23</fullName>
    </submittedName>
</protein>
<dbReference type="EMBL" id="CP031700">
    <property type="protein sequence ID" value="QEY26493.1"/>
    <property type="molecule type" value="Genomic_DNA"/>
</dbReference>
<dbReference type="Pfam" id="PF01551">
    <property type="entry name" value="Peptidase_M23"/>
    <property type="match status" value="1"/>
</dbReference>
<dbReference type="InterPro" id="IPR016047">
    <property type="entry name" value="M23ase_b-sheet_dom"/>
</dbReference>
<feature type="region of interest" description="Disordered" evidence="2">
    <location>
        <begin position="243"/>
        <end position="354"/>
    </location>
</feature>